<reference evidence="7 8" key="1">
    <citation type="submission" date="2018-07" db="EMBL/GenBank/DDBJ databases">
        <title>Pseudomonas laoshanensis sp. nov., isolated from soil.</title>
        <authorList>
            <person name="Sun J."/>
            <person name="Yu L."/>
            <person name="Wang M."/>
            <person name="Zhang C."/>
        </authorList>
    </citation>
    <scope>NUCLEOTIDE SEQUENCE [LARGE SCALE GENOMIC DNA]</scope>
    <source>
        <strain evidence="7 8">Y22</strain>
    </source>
</reference>
<dbReference type="SMART" id="SM00267">
    <property type="entry name" value="GGDEF"/>
    <property type="match status" value="1"/>
</dbReference>
<sequence>MPEALETSQQHRRLVLKALLWLTVGGGLVFGAVNVGREMWLLAGLEIIYAIFALSLLRIVDTTPHLRMWTLIYLFPFFALMTFALVLPRTSFTVFAWIQTVPIICYLLLGLRGGLWMSLGFLSLGVVAFNYRYMTDDSWLNIMVAANVGLSSAAILLFSHIYERSRVANEARLLELASTDTLTGLANRMKLAEVFQRERSHALRDNNPLSLIILDLDHFKHVNDQFGHEGGDRALRHIAQLLPQRLRDTDLFCRLGGEEFAVLLPGADLAQAAERANNLRELLAEHPPQIADASQVMTFSAGVATLGEDGQSLDSLMVIADRRMYEAKGGGRNQVVAAGQQYHLAPMSSGR</sequence>
<evidence type="ECO:0000313" key="8">
    <source>
        <dbReference type="Proteomes" id="UP000463138"/>
    </source>
</evidence>
<dbReference type="GO" id="GO:0052621">
    <property type="term" value="F:diguanylate cyclase activity"/>
    <property type="evidence" value="ECO:0007669"/>
    <property type="project" value="UniProtKB-EC"/>
</dbReference>
<dbReference type="GO" id="GO:0043709">
    <property type="term" value="P:cell adhesion involved in single-species biofilm formation"/>
    <property type="evidence" value="ECO:0007669"/>
    <property type="project" value="TreeGrafter"/>
</dbReference>
<keyword evidence="5" id="KW-0812">Transmembrane</keyword>
<evidence type="ECO:0000256" key="5">
    <source>
        <dbReference type="SAM" id="Phobius"/>
    </source>
</evidence>
<dbReference type="Pfam" id="PF20966">
    <property type="entry name" value="MASE6"/>
    <property type="match status" value="1"/>
</dbReference>
<dbReference type="GO" id="GO:0005886">
    <property type="term" value="C:plasma membrane"/>
    <property type="evidence" value="ECO:0007669"/>
    <property type="project" value="UniProtKB-SubCell"/>
</dbReference>
<dbReference type="EC" id="2.7.7.65" evidence="3"/>
<dbReference type="InterPro" id="IPR050469">
    <property type="entry name" value="Diguanylate_Cyclase"/>
</dbReference>
<dbReference type="GO" id="GO:1902201">
    <property type="term" value="P:negative regulation of bacterial-type flagellum-dependent cell motility"/>
    <property type="evidence" value="ECO:0007669"/>
    <property type="project" value="TreeGrafter"/>
</dbReference>
<dbReference type="PANTHER" id="PTHR45138:SF9">
    <property type="entry name" value="DIGUANYLATE CYCLASE DGCM-RELATED"/>
    <property type="match status" value="1"/>
</dbReference>
<dbReference type="EMBL" id="QOVF01000002">
    <property type="protein sequence ID" value="KAA0695183.1"/>
    <property type="molecule type" value="Genomic_DNA"/>
</dbReference>
<comment type="subcellular location">
    <subcellularLocation>
        <location evidence="2">Cell inner membrane</location>
    </subcellularLocation>
</comment>
<feature type="transmembrane region" description="Helical" evidence="5">
    <location>
        <begin position="39"/>
        <end position="57"/>
    </location>
</feature>
<feature type="transmembrane region" description="Helical" evidence="5">
    <location>
        <begin position="92"/>
        <end position="109"/>
    </location>
</feature>
<dbReference type="PROSITE" id="PS50887">
    <property type="entry name" value="GGDEF"/>
    <property type="match status" value="1"/>
</dbReference>
<comment type="cofactor">
    <cofactor evidence="1">
        <name>Mg(2+)</name>
        <dbReference type="ChEBI" id="CHEBI:18420"/>
    </cofactor>
</comment>
<evidence type="ECO:0000256" key="2">
    <source>
        <dbReference type="ARBA" id="ARBA00004533"/>
    </source>
</evidence>
<dbReference type="Gene3D" id="3.30.70.270">
    <property type="match status" value="1"/>
</dbReference>
<dbReference type="AlphaFoldDB" id="A0A7V7GUI5"/>
<name>A0A7V7GUI5_9GAMM</name>
<dbReference type="Proteomes" id="UP000463138">
    <property type="component" value="Unassembled WGS sequence"/>
</dbReference>
<proteinExistence type="predicted"/>
<keyword evidence="8" id="KW-1185">Reference proteome</keyword>
<evidence type="ECO:0000256" key="4">
    <source>
        <dbReference type="ARBA" id="ARBA00034247"/>
    </source>
</evidence>
<dbReference type="RefSeq" id="WP_149332543.1">
    <property type="nucleotide sequence ID" value="NZ_QOVF01000002.1"/>
</dbReference>
<keyword evidence="5" id="KW-1133">Transmembrane helix</keyword>
<feature type="domain" description="GGDEF" evidence="6">
    <location>
        <begin position="207"/>
        <end position="340"/>
    </location>
</feature>
<dbReference type="PANTHER" id="PTHR45138">
    <property type="entry name" value="REGULATORY COMPONENTS OF SENSORY TRANSDUCTION SYSTEM"/>
    <property type="match status" value="1"/>
</dbReference>
<dbReference type="FunFam" id="3.30.70.270:FF:000001">
    <property type="entry name" value="Diguanylate cyclase domain protein"/>
    <property type="match status" value="1"/>
</dbReference>
<feature type="transmembrane region" description="Helical" evidence="5">
    <location>
        <begin position="139"/>
        <end position="162"/>
    </location>
</feature>
<evidence type="ECO:0000256" key="3">
    <source>
        <dbReference type="ARBA" id="ARBA00012528"/>
    </source>
</evidence>
<dbReference type="OrthoDB" id="9812260at2"/>
<dbReference type="CDD" id="cd01949">
    <property type="entry name" value="GGDEF"/>
    <property type="match status" value="1"/>
</dbReference>
<gene>
    <name evidence="7" type="ORF">DT594_10130</name>
</gene>
<feature type="transmembrane region" description="Helical" evidence="5">
    <location>
        <begin position="14"/>
        <end position="33"/>
    </location>
</feature>
<comment type="caution">
    <text evidence="7">The sequence shown here is derived from an EMBL/GenBank/DDBJ whole genome shotgun (WGS) entry which is preliminary data.</text>
</comment>
<feature type="transmembrane region" description="Helical" evidence="5">
    <location>
        <begin position="69"/>
        <end position="86"/>
    </location>
</feature>
<dbReference type="NCBIfam" id="TIGR00254">
    <property type="entry name" value="GGDEF"/>
    <property type="match status" value="1"/>
</dbReference>
<evidence type="ECO:0000313" key="7">
    <source>
        <dbReference type="EMBL" id="KAA0695183.1"/>
    </source>
</evidence>
<comment type="catalytic activity">
    <reaction evidence="4">
        <text>2 GTP = 3',3'-c-di-GMP + 2 diphosphate</text>
        <dbReference type="Rhea" id="RHEA:24898"/>
        <dbReference type="ChEBI" id="CHEBI:33019"/>
        <dbReference type="ChEBI" id="CHEBI:37565"/>
        <dbReference type="ChEBI" id="CHEBI:58805"/>
        <dbReference type="EC" id="2.7.7.65"/>
    </reaction>
</comment>
<organism evidence="7 8">
    <name type="scientific">Halopseudomonas laoshanensis</name>
    <dbReference type="NCBI Taxonomy" id="2268758"/>
    <lineage>
        <taxon>Bacteria</taxon>
        <taxon>Pseudomonadati</taxon>
        <taxon>Pseudomonadota</taxon>
        <taxon>Gammaproteobacteria</taxon>
        <taxon>Pseudomonadales</taxon>
        <taxon>Pseudomonadaceae</taxon>
        <taxon>Halopseudomonas</taxon>
    </lineage>
</organism>
<dbReference type="InterPro" id="IPR000160">
    <property type="entry name" value="GGDEF_dom"/>
</dbReference>
<dbReference type="SUPFAM" id="SSF55073">
    <property type="entry name" value="Nucleotide cyclase"/>
    <property type="match status" value="1"/>
</dbReference>
<keyword evidence="5" id="KW-0472">Membrane</keyword>
<dbReference type="InterPro" id="IPR043128">
    <property type="entry name" value="Rev_trsase/Diguanyl_cyclase"/>
</dbReference>
<dbReference type="InterPro" id="IPR048435">
    <property type="entry name" value="MASE6"/>
</dbReference>
<protein>
    <recommendedName>
        <fullName evidence="3">diguanylate cyclase</fullName>
        <ecNumber evidence="3">2.7.7.65</ecNumber>
    </recommendedName>
</protein>
<evidence type="ECO:0000256" key="1">
    <source>
        <dbReference type="ARBA" id="ARBA00001946"/>
    </source>
</evidence>
<evidence type="ECO:0000259" key="6">
    <source>
        <dbReference type="PROSITE" id="PS50887"/>
    </source>
</evidence>
<accession>A0A7V7GUI5</accession>
<dbReference type="Pfam" id="PF00990">
    <property type="entry name" value="GGDEF"/>
    <property type="match status" value="1"/>
</dbReference>
<dbReference type="InterPro" id="IPR029787">
    <property type="entry name" value="Nucleotide_cyclase"/>
</dbReference>